<dbReference type="PROSITE" id="PS51352">
    <property type="entry name" value="THIOREDOXIN_2"/>
    <property type="match status" value="1"/>
</dbReference>
<organism evidence="6 7">
    <name type="scientific">Paracoccus sanguinis</name>
    <dbReference type="NCBI Taxonomy" id="1545044"/>
    <lineage>
        <taxon>Bacteria</taxon>
        <taxon>Pseudomonadati</taxon>
        <taxon>Pseudomonadota</taxon>
        <taxon>Alphaproteobacteria</taxon>
        <taxon>Rhodobacterales</taxon>
        <taxon>Paracoccaceae</taxon>
        <taxon>Paracoccus</taxon>
    </lineage>
</organism>
<evidence type="ECO:0000256" key="1">
    <source>
        <dbReference type="ARBA" id="ARBA00003565"/>
    </source>
</evidence>
<evidence type="ECO:0000313" key="6">
    <source>
        <dbReference type="EMBL" id="SDW41325.1"/>
    </source>
</evidence>
<keyword evidence="7" id="KW-1185">Reference proteome</keyword>
<proteinExistence type="inferred from homology"/>
<feature type="region of interest" description="Disordered" evidence="3">
    <location>
        <begin position="223"/>
        <end position="258"/>
    </location>
</feature>
<dbReference type="RefSeq" id="WP_074826126.1">
    <property type="nucleotide sequence ID" value="NZ_FNNA01000001.1"/>
</dbReference>
<keyword evidence="6" id="KW-0413">Isomerase</keyword>
<dbReference type="Gene3D" id="3.40.30.10">
    <property type="entry name" value="Glutaredoxin"/>
    <property type="match status" value="1"/>
</dbReference>
<dbReference type="EMBL" id="FNNA01000001">
    <property type="protein sequence ID" value="SDW41325.1"/>
    <property type="molecule type" value="Genomic_DNA"/>
</dbReference>
<dbReference type="OrthoDB" id="8478320at2"/>
<feature type="domain" description="Thioredoxin" evidence="5">
    <location>
        <begin position="34"/>
        <end position="221"/>
    </location>
</feature>
<feature type="signal peptide" evidence="4">
    <location>
        <begin position="1"/>
        <end position="26"/>
    </location>
</feature>
<evidence type="ECO:0000313" key="7">
    <source>
        <dbReference type="Proteomes" id="UP000182944"/>
    </source>
</evidence>
<keyword evidence="4" id="KW-0732">Signal</keyword>
<comment type="similarity">
    <text evidence="2">Belongs to the thioredoxin family. DsbA subfamily.</text>
</comment>
<gene>
    <name evidence="6" type="ORF">SAMN05444276_101905</name>
</gene>
<dbReference type="STRING" id="1545044.SAMN05444276_101905"/>
<dbReference type="GO" id="GO:0016853">
    <property type="term" value="F:isomerase activity"/>
    <property type="evidence" value="ECO:0007669"/>
    <property type="project" value="UniProtKB-KW"/>
</dbReference>
<dbReference type="InterPro" id="IPR013766">
    <property type="entry name" value="Thioredoxin_domain"/>
</dbReference>
<feature type="chain" id="PRO_5010245429" evidence="4">
    <location>
        <begin position="27"/>
        <end position="258"/>
    </location>
</feature>
<evidence type="ECO:0000256" key="4">
    <source>
        <dbReference type="SAM" id="SignalP"/>
    </source>
</evidence>
<sequence>MTTTLRRLATAAALATVAGLALPAVAQQAAPAATPAPAAAPAAPAAPAILPDLYLGSETAPVTIYEYASFTCSHCAAFHRDVFPKLKAEYIDTGKVRFAQRDVYFDEVGLWAGILARCGGDEKYYPIGAMLMDEQKDWLSAKTGDEMTANLKKIGAKAGMTGEQIDACWADQAEVESLVATYQQNAVADKIEGTPTFIIGGEKVQNGPWEELKAKIDEKLAAAPAAATAPAAAPAAAAAPATTTAPATGASTPAPASN</sequence>
<comment type="function">
    <text evidence="1">May be required for disulfide bond formation in some proteins.</text>
</comment>
<dbReference type="AlphaFoldDB" id="A0A1H2TCA7"/>
<reference evidence="7" key="1">
    <citation type="submission" date="2016-10" db="EMBL/GenBank/DDBJ databases">
        <authorList>
            <person name="Varghese N."/>
            <person name="Submissions S."/>
        </authorList>
    </citation>
    <scope>NUCLEOTIDE SEQUENCE [LARGE SCALE GENOMIC DNA]</scope>
    <source>
        <strain evidence="7">DSM 29303</strain>
    </source>
</reference>
<protein>
    <submittedName>
        <fullName evidence="6">Protein-disulfide isomerase</fullName>
    </submittedName>
</protein>
<dbReference type="PANTHER" id="PTHR13887">
    <property type="entry name" value="GLUTATHIONE S-TRANSFERASE KAPPA"/>
    <property type="match status" value="1"/>
</dbReference>
<dbReference type="Proteomes" id="UP000182944">
    <property type="component" value="Unassembled WGS sequence"/>
</dbReference>
<evidence type="ECO:0000256" key="2">
    <source>
        <dbReference type="ARBA" id="ARBA00005791"/>
    </source>
</evidence>
<dbReference type="InterPro" id="IPR012336">
    <property type="entry name" value="Thioredoxin-like_fold"/>
</dbReference>
<dbReference type="PANTHER" id="PTHR13887:SF56">
    <property type="entry name" value="THIOREDOXIN-LIKE REDUCTASE RV2466C"/>
    <property type="match status" value="1"/>
</dbReference>
<evidence type="ECO:0000259" key="5">
    <source>
        <dbReference type="PROSITE" id="PS51352"/>
    </source>
</evidence>
<evidence type="ECO:0000256" key="3">
    <source>
        <dbReference type="SAM" id="MobiDB-lite"/>
    </source>
</evidence>
<dbReference type="Pfam" id="PF13462">
    <property type="entry name" value="Thioredoxin_4"/>
    <property type="match status" value="1"/>
</dbReference>
<name>A0A1H2TCA7_9RHOB</name>
<dbReference type="SUPFAM" id="SSF52833">
    <property type="entry name" value="Thioredoxin-like"/>
    <property type="match status" value="1"/>
</dbReference>
<accession>A0A1H2TCA7</accession>
<dbReference type="InterPro" id="IPR036249">
    <property type="entry name" value="Thioredoxin-like_sf"/>
</dbReference>